<dbReference type="Proteomes" id="UP001062776">
    <property type="component" value="Unassembled WGS sequence"/>
</dbReference>
<dbReference type="PANTHER" id="PTHR43677">
    <property type="entry name" value="SHORT-CHAIN DEHYDROGENASE/REDUCTASE"/>
    <property type="match status" value="1"/>
</dbReference>
<gene>
    <name evidence="2" type="ORF">AA0535_1800</name>
</gene>
<evidence type="ECO:0000313" key="3">
    <source>
        <dbReference type="Proteomes" id="UP001062776"/>
    </source>
</evidence>
<dbReference type="InterPro" id="IPR051397">
    <property type="entry name" value="Zn-ADH-like_protein"/>
</dbReference>
<dbReference type="RefSeq" id="WP_264815671.1">
    <property type="nucleotide sequence ID" value="NZ_BAPV01000013.1"/>
</dbReference>
<keyword evidence="3" id="KW-1185">Reference proteome</keyword>
<dbReference type="InterPro" id="IPR011032">
    <property type="entry name" value="GroES-like_sf"/>
</dbReference>
<name>A0ABQ0Q3H6_9PROT</name>
<dbReference type="InterPro" id="IPR013149">
    <property type="entry name" value="ADH-like_C"/>
</dbReference>
<proteinExistence type="predicted"/>
<feature type="domain" description="Enoyl reductase (ER)" evidence="1">
    <location>
        <begin position="16"/>
        <end position="327"/>
    </location>
</feature>
<organism evidence="2 3">
    <name type="scientific">Asaia krungthepensis NRIC 0535</name>
    <dbReference type="NCBI Taxonomy" id="1307925"/>
    <lineage>
        <taxon>Bacteria</taxon>
        <taxon>Pseudomonadati</taxon>
        <taxon>Pseudomonadota</taxon>
        <taxon>Alphaproteobacteria</taxon>
        <taxon>Acetobacterales</taxon>
        <taxon>Acetobacteraceae</taxon>
        <taxon>Asaia</taxon>
    </lineage>
</organism>
<protein>
    <submittedName>
        <fullName evidence="2">Alcohol dehydrogenase</fullName>
    </submittedName>
</protein>
<dbReference type="NCBIfam" id="TIGR02823">
    <property type="entry name" value="oxido_YhdH"/>
    <property type="match status" value="1"/>
</dbReference>
<reference evidence="2" key="1">
    <citation type="submission" date="2013-04" db="EMBL/GenBank/DDBJ databases">
        <title>The genome sequencing project of 58 acetic acid bacteria.</title>
        <authorList>
            <person name="Okamoto-Kainuma A."/>
            <person name="Ishikawa M."/>
            <person name="Umino S."/>
            <person name="Koizumi Y."/>
            <person name="Shiwa Y."/>
            <person name="Yoshikawa H."/>
            <person name="Matsutani M."/>
            <person name="Matsushita K."/>
        </authorList>
    </citation>
    <scope>NUCLEOTIDE SEQUENCE</scope>
    <source>
        <strain evidence="2">NRIC 0535</strain>
    </source>
</reference>
<dbReference type="InterPro" id="IPR014188">
    <property type="entry name" value="Acrylyl-CoA_reductase_AcuI"/>
</dbReference>
<dbReference type="InterPro" id="IPR036291">
    <property type="entry name" value="NAD(P)-bd_dom_sf"/>
</dbReference>
<dbReference type="Pfam" id="PF08240">
    <property type="entry name" value="ADH_N"/>
    <property type="match status" value="1"/>
</dbReference>
<dbReference type="SUPFAM" id="SSF50129">
    <property type="entry name" value="GroES-like"/>
    <property type="match status" value="1"/>
</dbReference>
<sequence>MDADFSALVIERDETGRQEIALRQMAESALPGGDVTVRVEYSTLNYKDALAITGQAPVIRQFPMIPGIDFAGTVTRCDDPALSPGDRVILNGWGLGEKHWGGLAGMARVPAAWLVPLPETLSSRQAMAIGTAGYTAMLSVMALERNGIQPETGPVIVSGASGGVGSLAVMLLSRLGYRVEAMTGRPAHTAWLRSLGATAILDRALFTSPCKPLAREQWAGAIDTAGGQILANICAGMAARGVVTACGLAAGMEFPATVAPFILRGISLIGIDSVYCPRALRLEAWKRLSDLVDQGLLESLVQEIGLSDAPAAARDLLEGRCRGRLVVAIGG</sequence>
<dbReference type="SUPFAM" id="SSF51735">
    <property type="entry name" value="NAD(P)-binding Rossmann-fold domains"/>
    <property type="match status" value="1"/>
</dbReference>
<dbReference type="SMART" id="SM00829">
    <property type="entry name" value="PKS_ER"/>
    <property type="match status" value="1"/>
</dbReference>
<dbReference type="Gene3D" id="3.40.50.720">
    <property type="entry name" value="NAD(P)-binding Rossmann-like Domain"/>
    <property type="match status" value="1"/>
</dbReference>
<evidence type="ECO:0000259" key="1">
    <source>
        <dbReference type="SMART" id="SM00829"/>
    </source>
</evidence>
<evidence type="ECO:0000313" key="2">
    <source>
        <dbReference type="EMBL" id="GBQ89459.1"/>
    </source>
</evidence>
<dbReference type="Pfam" id="PF00107">
    <property type="entry name" value="ADH_zinc_N"/>
    <property type="match status" value="1"/>
</dbReference>
<dbReference type="EMBL" id="BAPV01000013">
    <property type="protein sequence ID" value="GBQ89459.1"/>
    <property type="molecule type" value="Genomic_DNA"/>
</dbReference>
<accession>A0ABQ0Q3H6</accession>
<dbReference type="CDD" id="cd08288">
    <property type="entry name" value="MDR_yhdh"/>
    <property type="match status" value="1"/>
</dbReference>
<dbReference type="InterPro" id="IPR020843">
    <property type="entry name" value="ER"/>
</dbReference>
<comment type="caution">
    <text evidence="2">The sequence shown here is derived from an EMBL/GenBank/DDBJ whole genome shotgun (WGS) entry which is preliminary data.</text>
</comment>
<dbReference type="PANTHER" id="PTHR43677:SF1">
    <property type="entry name" value="ACRYLYL-COA REDUCTASE ACUI-RELATED"/>
    <property type="match status" value="1"/>
</dbReference>
<dbReference type="InterPro" id="IPR013154">
    <property type="entry name" value="ADH-like_N"/>
</dbReference>
<dbReference type="Gene3D" id="3.90.180.10">
    <property type="entry name" value="Medium-chain alcohol dehydrogenases, catalytic domain"/>
    <property type="match status" value="1"/>
</dbReference>